<feature type="non-terminal residue" evidence="1">
    <location>
        <position position="39"/>
    </location>
</feature>
<gene>
    <name evidence="1" type="ORF">AVDCRST_MAG56-3779</name>
</gene>
<evidence type="ECO:0000313" key="1">
    <source>
        <dbReference type="EMBL" id="CAA9281696.1"/>
    </source>
</evidence>
<dbReference type="AlphaFoldDB" id="A0A6J4JLI3"/>
<organism evidence="1">
    <name type="scientific">uncultured Cytophagales bacterium</name>
    <dbReference type="NCBI Taxonomy" id="158755"/>
    <lineage>
        <taxon>Bacteria</taxon>
        <taxon>Pseudomonadati</taxon>
        <taxon>Bacteroidota</taxon>
        <taxon>Sphingobacteriia</taxon>
        <taxon>Sphingobacteriales</taxon>
        <taxon>environmental samples</taxon>
    </lineage>
</organism>
<sequence>DRQTFFPVFRTRHQTSQDNSTRNLTHPAKNRIYTQIFIL</sequence>
<feature type="non-terminal residue" evidence="1">
    <location>
        <position position="1"/>
    </location>
</feature>
<reference evidence="1" key="1">
    <citation type="submission" date="2020-02" db="EMBL/GenBank/DDBJ databases">
        <authorList>
            <person name="Meier V. D."/>
        </authorList>
    </citation>
    <scope>NUCLEOTIDE SEQUENCE</scope>
    <source>
        <strain evidence="1">AVDCRST_MAG56</strain>
    </source>
</reference>
<name>A0A6J4JLI3_9SPHI</name>
<proteinExistence type="predicted"/>
<dbReference type="EMBL" id="CADCTQ010000320">
    <property type="protein sequence ID" value="CAA9281696.1"/>
    <property type="molecule type" value="Genomic_DNA"/>
</dbReference>
<accession>A0A6J4JLI3</accession>
<protein>
    <submittedName>
        <fullName evidence="1">Uncharacterized protein</fullName>
    </submittedName>
</protein>